<dbReference type="STRING" id="339671.Asuc_0941"/>
<dbReference type="PROSITE" id="PS51257">
    <property type="entry name" value="PROKAR_LIPOPROTEIN"/>
    <property type="match status" value="1"/>
</dbReference>
<evidence type="ECO:0000256" key="1">
    <source>
        <dbReference type="SAM" id="SignalP"/>
    </source>
</evidence>
<feature type="chain" id="PRO_5002704122" description="Lipoprotein HlpB" evidence="1">
    <location>
        <begin position="22"/>
        <end position="165"/>
    </location>
</feature>
<evidence type="ECO:0000313" key="2">
    <source>
        <dbReference type="EMBL" id="ABR74309.1"/>
    </source>
</evidence>
<dbReference type="EMBL" id="CP000746">
    <property type="protein sequence ID" value="ABR74309.1"/>
    <property type="molecule type" value="Genomic_DNA"/>
</dbReference>
<dbReference type="RefSeq" id="WP_012072686.1">
    <property type="nucleotide sequence ID" value="NC_009655.1"/>
</dbReference>
<evidence type="ECO:0008006" key="4">
    <source>
        <dbReference type="Google" id="ProtNLM"/>
    </source>
</evidence>
<sequence length="165" mass="17726">MKNLLKMGAVALFALTLAACNNEDPKADYKKLVEWNQQQAEPQQKIVAELQQNIATAKANANAQAADEAIKTYEAGTDAIIQSLDKVEVKSKEIAPFKAKTKDVLLRSKAVTSAGAKSAIAQPSPEEMQKIQGEVADLQKAVKEFAELGAELDKKYGEQPAAAAK</sequence>
<evidence type="ECO:0000313" key="3">
    <source>
        <dbReference type="Proteomes" id="UP000001114"/>
    </source>
</evidence>
<keyword evidence="3" id="KW-1185">Reference proteome</keyword>
<dbReference type="KEGG" id="asu:Asuc_0941"/>
<dbReference type="OrthoDB" id="5678313at2"/>
<gene>
    <name evidence="2" type="ordered locus">Asuc_0941</name>
</gene>
<proteinExistence type="predicted"/>
<reference evidence="3" key="1">
    <citation type="journal article" date="2010" name="BMC Genomics">
        <title>A genomic perspective on the potential of Actinobacillus succinogenes for industrial succinate production.</title>
        <authorList>
            <person name="McKinlay J.B."/>
            <person name="Laivenieks M."/>
            <person name="Schindler B.D."/>
            <person name="McKinlay A.A."/>
            <person name="Siddaramappa S."/>
            <person name="Challacombe J.F."/>
            <person name="Lowry S.R."/>
            <person name="Clum A."/>
            <person name="Lapidus A.L."/>
            <person name="Burkhart K.B."/>
            <person name="Harkins V."/>
            <person name="Vieille C."/>
        </authorList>
    </citation>
    <scope>NUCLEOTIDE SEQUENCE [LARGE SCALE GENOMIC DNA]</scope>
    <source>
        <strain evidence="3">ATCC 55618 / DSM 22257 / CCUG 43843 / 130Z</strain>
    </source>
</reference>
<dbReference type="Proteomes" id="UP000001114">
    <property type="component" value="Chromosome"/>
</dbReference>
<organism evidence="2 3">
    <name type="scientific">Actinobacillus succinogenes (strain ATCC 55618 / DSM 22257 / CCUG 43843 / 130Z)</name>
    <dbReference type="NCBI Taxonomy" id="339671"/>
    <lineage>
        <taxon>Bacteria</taxon>
        <taxon>Pseudomonadati</taxon>
        <taxon>Pseudomonadota</taxon>
        <taxon>Gammaproteobacteria</taxon>
        <taxon>Pasteurellales</taxon>
        <taxon>Pasteurellaceae</taxon>
        <taxon>Actinobacillus</taxon>
    </lineage>
</organism>
<dbReference type="AlphaFoldDB" id="A6VMW2"/>
<name>A6VMW2_ACTSZ</name>
<feature type="signal peptide" evidence="1">
    <location>
        <begin position="1"/>
        <end position="21"/>
    </location>
</feature>
<protein>
    <recommendedName>
        <fullName evidence="4">Lipoprotein HlpB</fullName>
    </recommendedName>
</protein>
<dbReference type="HOGENOM" id="CLU_096721_2_0_6"/>
<accession>A6VMW2</accession>
<keyword evidence="1" id="KW-0732">Signal</keyword>